<reference evidence="1" key="2">
    <citation type="submission" date="2021-06" db="EMBL/GenBank/DDBJ databases">
        <authorList>
            <person name="Rogers T.H."/>
            <person name="Ramsay J.P."/>
            <person name="Wang P."/>
            <person name="Terpolilli J."/>
        </authorList>
    </citation>
    <scope>NUCLEOTIDE SEQUENCE [LARGE SCALE GENOMIC DNA]</scope>
    <source>
        <strain evidence="1">WSM5005</strain>
    </source>
</reference>
<protein>
    <submittedName>
        <fullName evidence="1">Uncharacterized protein</fullName>
    </submittedName>
</protein>
<accession>A0A1I9YH14</accession>
<evidence type="ECO:0000313" key="2">
    <source>
        <dbReference type="Proteomes" id="UP000179860"/>
    </source>
</evidence>
<organism evidence="1 2">
    <name type="scientific">Paraburkholderia sprentiae WSM5005</name>
    <dbReference type="NCBI Taxonomy" id="754502"/>
    <lineage>
        <taxon>Bacteria</taxon>
        <taxon>Pseudomonadati</taxon>
        <taxon>Pseudomonadota</taxon>
        <taxon>Betaproteobacteria</taxon>
        <taxon>Burkholderiales</taxon>
        <taxon>Burkholderiaceae</taxon>
        <taxon>Paraburkholderia</taxon>
    </lineage>
</organism>
<gene>
    <name evidence="1" type="ORF">BJG93_09510</name>
</gene>
<dbReference type="AlphaFoldDB" id="A0A1I9YH14"/>
<keyword evidence="2" id="KW-1185">Reference proteome</keyword>
<dbReference type="KEGG" id="pspw:BJG93_09510"/>
<dbReference type="RefSeq" id="WP_027196908.1">
    <property type="nucleotide sequence ID" value="NZ_CP017561.2"/>
</dbReference>
<name>A0A1I9YH14_9BURK</name>
<dbReference type="EMBL" id="CP017561">
    <property type="protein sequence ID" value="APA85597.1"/>
    <property type="molecule type" value="Genomic_DNA"/>
</dbReference>
<reference evidence="1" key="1">
    <citation type="submission" date="2016-09" db="EMBL/GenBank/DDBJ databases">
        <title>The Complete Genome of Burkholderia sprentiae wsm5005.</title>
        <authorList>
            <person name="De Meyer S."/>
            <person name="Wang P."/>
            <person name="Terpolilli J."/>
        </authorList>
    </citation>
    <scope>NUCLEOTIDE SEQUENCE [LARGE SCALE GENOMIC DNA]</scope>
    <source>
        <strain evidence="1">WSM5005</strain>
    </source>
</reference>
<sequence>MAPQPGEFFQSVLIYAPGRLNPNYMMNVNQTLRFVLQLGLSEDQTASGWGKWQLLQGHGVHPAPQGPGRQFHLGNVWTVDGVIALQQQ</sequence>
<dbReference type="Proteomes" id="UP000179860">
    <property type="component" value="Chromosome 1"/>
</dbReference>
<evidence type="ECO:0000313" key="1">
    <source>
        <dbReference type="EMBL" id="APA85597.1"/>
    </source>
</evidence>
<proteinExistence type="predicted"/>